<reference evidence="8 9" key="1">
    <citation type="submission" date="2019-02" db="EMBL/GenBank/DDBJ databases">
        <authorList>
            <person name="Manzano-Marin A."/>
            <person name="Manzano-Marin A."/>
        </authorList>
    </citation>
    <scope>NUCLEOTIDE SEQUENCE [LARGE SCALE GENOMIC DNA]</scope>
    <source>
        <strain evidence="8 9">ErCikochiana</strain>
    </source>
</reference>
<name>A0A451DAP3_9GAMM</name>
<dbReference type="OrthoDB" id="9806837at2"/>
<dbReference type="EC" id="2.7.7.60" evidence="7"/>
<dbReference type="RefSeq" id="WP_157988702.1">
    <property type="nucleotide sequence ID" value="NZ_LR217715.1"/>
</dbReference>
<proteinExistence type="inferred from homology"/>
<keyword evidence="5 7" id="KW-0548">Nucleotidyltransferase</keyword>
<dbReference type="HAMAP" id="MF_00108">
    <property type="entry name" value="IspD"/>
    <property type="match status" value="1"/>
</dbReference>
<keyword evidence="4 7" id="KW-0808">Transferase</keyword>
<dbReference type="InterPro" id="IPR050088">
    <property type="entry name" value="IspD/TarI_cytidylyltransf_bact"/>
</dbReference>
<dbReference type="NCBIfam" id="TIGR00453">
    <property type="entry name" value="ispD"/>
    <property type="match status" value="1"/>
</dbReference>
<evidence type="ECO:0000256" key="6">
    <source>
        <dbReference type="ARBA" id="ARBA00023229"/>
    </source>
</evidence>
<organism evidence="8 9">
    <name type="scientific">Candidatus Erwinia haradaeae</name>
    <dbReference type="NCBI Taxonomy" id="1922217"/>
    <lineage>
        <taxon>Bacteria</taxon>
        <taxon>Pseudomonadati</taxon>
        <taxon>Pseudomonadota</taxon>
        <taxon>Gammaproteobacteria</taxon>
        <taxon>Enterobacterales</taxon>
        <taxon>Erwiniaceae</taxon>
        <taxon>Erwinia</taxon>
    </lineage>
</organism>
<dbReference type="PANTHER" id="PTHR32125:SF4">
    <property type="entry name" value="2-C-METHYL-D-ERYTHRITOL 4-PHOSPHATE CYTIDYLYLTRANSFERASE, CHLOROPLASTIC"/>
    <property type="match status" value="1"/>
</dbReference>
<sequence>MKFMDLIAIVPAAGKGCRMKSQFPKQYLTICGKTILEHSVNVLLQNPKINRVIVALHPLDIHFKHLSIARDGRITTISGGKKRTDSVLAALRASPPAKWVLIHDAARPCLRPEDLNRLLALTLSSHIGGILAIPVRDTIKRAITGRNHIHHTIKRESLWHALTPQLFPLSLLRNCLEKVLSNGQSVTDEASALEYCGYYPELIHGRSDNLKITHPEDLALAHFYLKTSKNL</sequence>
<feature type="site" description="Transition state stabilizer" evidence="7">
    <location>
        <position position="18"/>
    </location>
</feature>
<comment type="similarity">
    <text evidence="3 7">Belongs to the IspD/TarI cytidylyltransferase family. IspD subfamily.</text>
</comment>
<feature type="site" description="Transition state stabilizer" evidence="7">
    <location>
        <position position="25"/>
    </location>
</feature>
<evidence type="ECO:0000313" key="8">
    <source>
        <dbReference type="EMBL" id="VFP83364.1"/>
    </source>
</evidence>
<dbReference type="InterPro" id="IPR018294">
    <property type="entry name" value="ISPD_synthase_CS"/>
</dbReference>
<gene>
    <name evidence="7 8" type="primary">ispD</name>
    <name evidence="8" type="ORF">ERCIKOCA2762_618</name>
</gene>
<evidence type="ECO:0000313" key="9">
    <source>
        <dbReference type="Proteomes" id="UP000294368"/>
    </source>
</evidence>
<dbReference type="PROSITE" id="PS01295">
    <property type="entry name" value="ISPD"/>
    <property type="match status" value="1"/>
</dbReference>
<dbReference type="Pfam" id="PF01128">
    <property type="entry name" value="IspD"/>
    <property type="match status" value="1"/>
</dbReference>
<dbReference type="UniPathway" id="UPA00056">
    <property type="reaction ID" value="UER00093"/>
</dbReference>
<dbReference type="Proteomes" id="UP000294368">
    <property type="component" value="Chromosome"/>
</dbReference>
<evidence type="ECO:0000256" key="2">
    <source>
        <dbReference type="ARBA" id="ARBA00004787"/>
    </source>
</evidence>
<keyword evidence="6 7" id="KW-0414">Isoprene biosynthesis</keyword>
<feature type="site" description="Positions MEP for the nucleophilic attack" evidence="7">
    <location>
        <position position="155"/>
    </location>
</feature>
<dbReference type="SUPFAM" id="SSF53448">
    <property type="entry name" value="Nucleotide-diphospho-sugar transferases"/>
    <property type="match status" value="1"/>
</dbReference>
<comment type="catalytic activity">
    <reaction evidence="1 7">
        <text>2-C-methyl-D-erythritol 4-phosphate + CTP + H(+) = 4-CDP-2-C-methyl-D-erythritol + diphosphate</text>
        <dbReference type="Rhea" id="RHEA:13429"/>
        <dbReference type="ChEBI" id="CHEBI:15378"/>
        <dbReference type="ChEBI" id="CHEBI:33019"/>
        <dbReference type="ChEBI" id="CHEBI:37563"/>
        <dbReference type="ChEBI" id="CHEBI:57823"/>
        <dbReference type="ChEBI" id="CHEBI:58262"/>
        <dbReference type="EC" id="2.7.7.60"/>
    </reaction>
</comment>
<dbReference type="CDD" id="cd02516">
    <property type="entry name" value="CDP-ME_synthetase"/>
    <property type="match status" value="1"/>
</dbReference>
<comment type="subunit">
    <text evidence="7">Homodimer.</text>
</comment>
<feature type="site" description="Positions MEP for the nucleophilic attack" evidence="7">
    <location>
        <position position="211"/>
    </location>
</feature>
<evidence type="ECO:0000256" key="7">
    <source>
        <dbReference type="HAMAP-Rule" id="MF_00108"/>
    </source>
</evidence>
<dbReference type="GO" id="GO:0019288">
    <property type="term" value="P:isopentenyl diphosphate biosynthetic process, methylerythritol 4-phosphate pathway"/>
    <property type="evidence" value="ECO:0007669"/>
    <property type="project" value="UniProtKB-UniRule"/>
</dbReference>
<dbReference type="AlphaFoldDB" id="A0A451DAP3"/>
<comment type="function">
    <text evidence="7">Catalyzes the formation of 4-diphosphocytidyl-2-C-methyl-D-erythritol from CTP and 2-C-methyl-D-erythritol 4-phosphate (MEP).</text>
</comment>
<evidence type="ECO:0000256" key="3">
    <source>
        <dbReference type="ARBA" id="ARBA00009789"/>
    </source>
</evidence>
<evidence type="ECO:0000256" key="1">
    <source>
        <dbReference type="ARBA" id="ARBA00001282"/>
    </source>
</evidence>
<comment type="pathway">
    <text evidence="2 7">Isoprenoid biosynthesis; isopentenyl diphosphate biosynthesis via DXP pathway; isopentenyl diphosphate from 1-deoxy-D-xylulose 5-phosphate: step 2/6.</text>
</comment>
<evidence type="ECO:0000256" key="5">
    <source>
        <dbReference type="ARBA" id="ARBA00022695"/>
    </source>
</evidence>
<dbReference type="GO" id="GO:0050518">
    <property type="term" value="F:2-C-methyl-D-erythritol 4-phosphate cytidylyltransferase activity"/>
    <property type="evidence" value="ECO:0007669"/>
    <property type="project" value="UniProtKB-UniRule"/>
</dbReference>
<dbReference type="InterPro" id="IPR034683">
    <property type="entry name" value="IspD/TarI"/>
</dbReference>
<dbReference type="PANTHER" id="PTHR32125">
    <property type="entry name" value="2-C-METHYL-D-ERYTHRITOL 4-PHOSPHATE CYTIDYLYLTRANSFERASE, CHLOROPLASTIC"/>
    <property type="match status" value="1"/>
</dbReference>
<dbReference type="Gene3D" id="3.90.550.10">
    <property type="entry name" value="Spore Coat Polysaccharide Biosynthesis Protein SpsA, Chain A"/>
    <property type="match status" value="1"/>
</dbReference>
<dbReference type="FunFam" id="3.90.550.10:FF:000003">
    <property type="entry name" value="2-C-methyl-D-erythritol 4-phosphate cytidylyltransferase"/>
    <property type="match status" value="1"/>
</dbReference>
<dbReference type="EMBL" id="LR217715">
    <property type="protein sequence ID" value="VFP83364.1"/>
    <property type="molecule type" value="Genomic_DNA"/>
</dbReference>
<accession>A0A451DAP3</accession>
<dbReference type="InterPro" id="IPR001228">
    <property type="entry name" value="IspD"/>
</dbReference>
<evidence type="ECO:0000256" key="4">
    <source>
        <dbReference type="ARBA" id="ARBA00022679"/>
    </source>
</evidence>
<protein>
    <recommendedName>
        <fullName evidence="7">2-C-methyl-D-erythritol 4-phosphate cytidylyltransferase</fullName>
        <ecNumber evidence="7">2.7.7.60</ecNumber>
    </recommendedName>
    <alternativeName>
        <fullName evidence="7">4-diphosphocytidyl-2C-methyl-D-erythritol synthase</fullName>
    </alternativeName>
    <alternativeName>
        <fullName evidence="7">MEP cytidylyltransferase</fullName>
        <shortName evidence="7">MCT</shortName>
    </alternativeName>
</protein>
<dbReference type="InterPro" id="IPR029044">
    <property type="entry name" value="Nucleotide-diphossugar_trans"/>
</dbReference>